<dbReference type="Proteomes" id="UP001597114">
    <property type="component" value="Unassembled WGS sequence"/>
</dbReference>
<protein>
    <submittedName>
        <fullName evidence="1">Uncharacterized protein</fullName>
    </submittedName>
</protein>
<evidence type="ECO:0000313" key="2">
    <source>
        <dbReference type="Proteomes" id="UP001597114"/>
    </source>
</evidence>
<proteinExistence type="predicted"/>
<sequence length="133" mass="13747">MGAADECGARGSSLWLVRCKVTGGSPDPVEAPVVVLAPEVRMPTESPVRQGGGTPLCTVSFYGLPRTSVAPGATLRATVRLTANDDLKARGVRVELVRLTTVTSGRGQAVIRRSVGEVAVSGPLEQTIAVHTA</sequence>
<name>A0ABW4F8T5_9PSEU</name>
<keyword evidence="2" id="KW-1185">Reference proteome</keyword>
<dbReference type="RefSeq" id="WP_344728136.1">
    <property type="nucleotide sequence ID" value="NZ_BAAAUS010000049.1"/>
</dbReference>
<evidence type="ECO:0000313" key="1">
    <source>
        <dbReference type="EMBL" id="MFD1522665.1"/>
    </source>
</evidence>
<reference evidence="2" key="1">
    <citation type="journal article" date="2019" name="Int. J. Syst. Evol. Microbiol.">
        <title>The Global Catalogue of Microorganisms (GCM) 10K type strain sequencing project: providing services to taxonomists for standard genome sequencing and annotation.</title>
        <authorList>
            <consortium name="The Broad Institute Genomics Platform"/>
            <consortium name="The Broad Institute Genome Sequencing Center for Infectious Disease"/>
            <person name="Wu L."/>
            <person name="Ma J."/>
        </authorList>
    </citation>
    <scope>NUCLEOTIDE SEQUENCE [LARGE SCALE GENOMIC DNA]</scope>
    <source>
        <strain evidence="2">CCM 7043</strain>
    </source>
</reference>
<comment type="caution">
    <text evidence="1">The sequence shown here is derived from an EMBL/GenBank/DDBJ whole genome shotgun (WGS) entry which is preliminary data.</text>
</comment>
<dbReference type="EMBL" id="JBHUCO010000047">
    <property type="protein sequence ID" value="MFD1522665.1"/>
    <property type="molecule type" value="Genomic_DNA"/>
</dbReference>
<gene>
    <name evidence="1" type="ORF">ACFSJD_34590</name>
</gene>
<accession>A0ABW4F8T5</accession>
<organism evidence="1 2">
    <name type="scientific">Pseudonocardia yunnanensis</name>
    <dbReference type="NCBI Taxonomy" id="58107"/>
    <lineage>
        <taxon>Bacteria</taxon>
        <taxon>Bacillati</taxon>
        <taxon>Actinomycetota</taxon>
        <taxon>Actinomycetes</taxon>
        <taxon>Pseudonocardiales</taxon>
        <taxon>Pseudonocardiaceae</taxon>
        <taxon>Pseudonocardia</taxon>
    </lineage>
</organism>